<dbReference type="Proteomes" id="UP000821865">
    <property type="component" value="Chromosome 1"/>
</dbReference>
<protein>
    <submittedName>
        <fullName evidence="1">Uncharacterized protein</fullName>
    </submittedName>
</protein>
<organism evidence="1 2">
    <name type="scientific">Dermacentor silvarum</name>
    <name type="common">Tick</name>
    <dbReference type="NCBI Taxonomy" id="543639"/>
    <lineage>
        <taxon>Eukaryota</taxon>
        <taxon>Metazoa</taxon>
        <taxon>Ecdysozoa</taxon>
        <taxon>Arthropoda</taxon>
        <taxon>Chelicerata</taxon>
        <taxon>Arachnida</taxon>
        <taxon>Acari</taxon>
        <taxon>Parasitiformes</taxon>
        <taxon>Ixodida</taxon>
        <taxon>Ixodoidea</taxon>
        <taxon>Ixodidae</taxon>
        <taxon>Rhipicephalinae</taxon>
        <taxon>Dermacentor</taxon>
    </lineage>
</organism>
<gene>
    <name evidence="1" type="ORF">HPB49_005500</name>
</gene>
<proteinExistence type="predicted"/>
<keyword evidence="2" id="KW-1185">Reference proteome</keyword>
<dbReference type="EMBL" id="CM023470">
    <property type="protein sequence ID" value="KAH7978432.1"/>
    <property type="molecule type" value="Genomic_DNA"/>
</dbReference>
<evidence type="ECO:0000313" key="1">
    <source>
        <dbReference type="EMBL" id="KAH7978432.1"/>
    </source>
</evidence>
<sequence length="292" mass="32277">MPETLTSVVDGRCGAQGHTKRSQGGAQAARKCTAPSLGELDPGSETSVTILRRKGSVKEGFLRRGAIPDVIGCTDGSLIAIIAPNGERNTAFMSRKGYYAENCMFICDADVMILTVYPMRPGSDHDSFVWRTTWLRRRFKAGRIANPGDSGYPLDPWLLTPVSGHPPMPRRSTTQHMAPCVPGTAPFSTSQNVRPTLSLHVLCCTHNLRLSEGDKDESDDDSSTSSSSELCNNGDPIPHGLPRNRGSRLNFLRGWAVRDSVIGMFDTTRAQHMHYFRSVRLHLRRQQDCEHR</sequence>
<comment type="caution">
    <text evidence="1">The sequence shown here is derived from an EMBL/GenBank/DDBJ whole genome shotgun (WGS) entry which is preliminary data.</text>
</comment>
<evidence type="ECO:0000313" key="2">
    <source>
        <dbReference type="Proteomes" id="UP000821865"/>
    </source>
</evidence>
<reference evidence="1" key="1">
    <citation type="submission" date="2020-05" db="EMBL/GenBank/DDBJ databases">
        <title>Large-scale comparative analyses of tick genomes elucidate their genetic diversity and vector capacities.</title>
        <authorList>
            <person name="Jia N."/>
            <person name="Wang J."/>
            <person name="Shi W."/>
            <person name="Du L."/>
            <person name="Sun Y."/>
            <person name="Zhan W."/>
            <person name="Jiang J."/>
            <person name="Wang Q."/>
            <person name="Zhang B."/>
            <person name="Ji P."/>
            <person name="Sakyi L.B."/>
            <person name="Cui X."/>
            <person name="Yuan T."/>
            <person name="Jiang B."/>
            <person name="Yang W."/>
            <person name="Lam T.T.-Y."/>
            <person name="Chang Q."/>
            <person name="Ding S."/>
            <person name="Wang X."/>
            <person name="Zhu J."/>
            <person name="Ruan X."/>
            <person name="Zhao L."/>
            <person name="Wei J."/>
            <person name="Que T."/>
            <person name="Du C."/>
            <person name="Cheng J."/>
            <person name="Dai P."/>
            <person name="Han X."/>
            <person name="Huang E."/>
            <person name="Gao Y."/>
            <person name="Liu J."/>
            <person name="Shao H."/>
            <person name="Ye R."/>
            <person name="Li L."/>
            <person name="Wei W."/>
            <person name="Wang X."/>
            <person name="Wang C."/>
            <person name="Yang T."/>
            <person name="Huo Q."/>
            <person name="Li W."/>
            <person name="Guo W."/>
            <person name="Chen H."/>
            <person name="Zhou L."/>
            <person name="Ni X."/>
            <person name="Tian J."/>
            <person name="Zhou Y."/>
            <person name="Sheng Y."/>
            <person name="Liu T."/>
            <person name="Pan Y."/>
            <person name="Xia L."/>
            <person name="Li J."/>
            <person name="Zhao F."/>
            <person name="Cao W."/>
        </authorList>
    </citation>
    <scope>NUCLEOTIDE SEQUENCE</scope>
    <source>
        <strain evidence="1">Dsil-2018</strain>
    </source>
</reference>
<name>A0ACB8DUX8_DERSI</name>
<accession>A0ACB8DUX8</accession>